<sequence length="343" mass="39962">MNHLNFTSEKLSVEDLTELATSPKCGAVSVFLGTTRDNFENKTVVKLEYEAYESMALKSLEKICEEIRTKWTQVENIVIYHRLGVVPVKEASIVIAISSPHRADAIQATEWCINTVKEKVPIWKKEIYSDSQPEWKENKECGWSTYYPPKLKKFKLDFDQKVEVPTVSPHLVQIKASNTDLTKRIENFMERKRNDINVNNVREFCTSERNSEFTCARVDAVLQKRKDSKGHLQVSRVLNTYHRDQMNADYLMKYIPPNGIEERLQNLEVQLSLNTAVPKNVYTRLKRLEDRLLHLESISPEYINFWDKTHLANKFVKKKIFTVQEIDSLISDLEKKSSEDKKT</sequence>
<evidence type="ECO:0000256" key="1">
    <source>
        <dbReference type="ARBA" id="ARBA00022490"/>
    </source>
</evidence>
<organism evidence="5 6">
    <name type="scientific">Zophobas morio</name>
    <dbReference type="NCBI Taxonomy" id="2755281"/>
    <lineage>
        <taxon>Eukaryota</taxon>
        <taxon>Metazoa</taxon>
        <taxon>Ecdysozoa</taxon>
        <taxon>Arthropoda</taxon>
        <taxon>Hexapoda</taxon>
        <taxon>Insecta</taxon>
        <taxon>Pterygota</taxon>
        <taxon>Neoptera</taxon>
        <taxon>Endopterygota</taxon>
        <taxon>Coleoptera</taxon>
        <taxon>Polyphaga</taxon>
        <taxon>Cucujiformia</taxon>
        <taxon>Tenebrionidae</taxon>
        <taxon>Zophobas</taxon>
    </lineage>
</organism>
<evidence type="ECO:0000313" key="5">
    <source>
        <dbReference type="EMBL" id="KAJ3649576.1"/>
    </source>
</evidence>
<name>A0AA38I615_9CUCU</name>
<evidence type="ECO:0000256" key="3">
    <source>
        <dbReference type="ARBA" id="ARBA00023150"/>
    </source>
</evidence>
<keyword evidence="3 4" id="KW-0501">Molybdenum cofactor biosynthesis</keyword>
<comment type="function">
    <text evidence="4">Catalytic subunit of the molybdopterin synthase complex, a complex that catalyzes the conversion of precursor Z into molybdopterin. Acts by mediating the incorporation of 2 sulfur atoms from thiocarboxylated MOCS2A into precursor Z to generate a dithiolene group.</text>
</comment>
<reference evidence="5" key="1">
    <citation type="journal article" date="2023" name="G3 (Bethesda)">
        <title>Whole genome assemblies of Zophobas morio and Tenebrio molitor.</title>
        <authorList>
            <person name="Kaur S."/>
            <person name="Stinson S.A."/>
            <person name="diCenzo G.C."/>
        </authorList>
    </citation>
    <scope>NUCLEOTIDE SEQUENCE</scope>
    <source>
        <strain evidence="5">QUZm001</strain>
    </source>
</reference>
<comment type="subunit">
    <text evidence="4">Heterotetramer; composed of 2 small (MOCS2A) and 2 large (MOCS2B) subunits.</text>
</comment>
<comment type="catalytic activity">
    <reaction evidence="4">
        <text>2 [molybdopterin-synthase sulfur-carrier protein]-C-terminal-Gly-aminoethanethioate + cyclic pyranopterin phosphate + H2O = molybdopterin + 2 [molybdopterin-synthase sulfur-carrier protein]-C-terminal Gly-Gly + 2 H(+)</text>
        <dbReference type="Rhea" id="RHEA:26333"/>
        <dbReference type="Rhea" id="RHEA-COMP:12202"/>
        <dbReference type="Rhea" id="RHEA-COMP:19907"/>
        <dbReference type="ChEBI" id="CHEBI:15377"/>
        <dbReference type="ChEBI" id="CHEBI:15378"/>
        <dbReference type="ChEBI" id="CHEBI:58698"/>
        <dbReference type="ChEBI" id="CHEBI:59648"/>
        <dbReference type="ChEBI" id="CHEBI:90778"/>
        <dbReference type="ChEBI" id="CHEBI:232372"/>
        <dbReference type="EC" id="2.8.1.12"/>
    </reaction>
</comment>
<gene>
    <name evidence="4" type="primary">Mocs2</name>
    <name evidence="5" type="ORF">Zmor_021312</name>
</gene>
<dbReference type="InterPro" id="IPR028888">
    <property type="entry name" value="MOCS2B_euk"/>
</dbReference>
<dbReference type="Proteomes" id="UP001168821">
    <property type="component" value="Unassembled WGS sequence"/>
</dbReference>
<dbReference type="FunFam" id="3.90.1170.40:FF:000002">
    <property type="entry name" value="Molybdopterin synthase catalytic subunit"/>
    <property type="match status" value="1"/>
</dbReference>
<dbReference type="PANTHER" id="PTHR23404">
    <property type="entry name" value="MOLYBDOPTERIN SYNTHASE RELATED"/>
    <property type="match status" value="1"/>
</dbReference>
<comment type="similarity">
    <text evidence="4">Belongs to the MoaE family. MOCS2B subfamily.</text>
</comment>
<dbReference type="EC" id="2.8.1.12" evidence="4"/>
<dbReference type="Gene3D" id="3.90.1170.40">
    <property type="entry name" value="Molybdopterin biosynthesis MoaE subunit"/>
    <property type="match status" value="1"/>
</dbReference>
<dbReference type="CDD" id="cd00756">
    <property type="entry name" value="MoaE"/>
    <property type="match status" value="1"/>
</dbReference>
<dbReference type="AlphaFoldDB" id="A0AA38I615"/>
<dbReference type="InterPro" id="IPR003448">
    <property type="entry name" value="Mopterin_biosynth_MoaE"/>
</dbReference>
<comment type="subcellular location">
    <subcellularLocation>
        <location evidence="4">Cytoplasm</location>
    </subcellularLocation>
</comment>
<evidence type="ECO:0000256" key="2">
    <source>
        <dbReference type="ARBA" id="ARBA00022679"/>
    </source>
</evidence>
<dbReference type="GO" id="GO:0006777">
    <property type="term" value="P:Mo-molybdopterin cofactor biosynthetic process"/>
    <property type="evidence" value="ECO:0007669"/>
    <property type="project" value="UniProtKB-UniRule"/>
</dbReference>
<comment type="caution">
    <text evidence="5">The sequence shown here is derived from an EMBL/GenBank/DDBJ whole genome shotgun (WGS) entry which is preliminary data.</text>
</comment>
<dbReference type="InterPro" id="IPR036563">
    <property type="entry name" value="MoaE_sf"/>
</dbReference>
<dbReference type="HAMAP" id="MF_03052">
    <property type="entry name" value="MOC2B"/>
    <property type="match status" value="1"/>
</dbReference>
<evidence type="ECO:0000256" key="4">
    <source>
        <dbReference type="HAMAP-Rule" id="MF_03052"/>
    </source>
</evidence>
<keyword evidence="2 4" id="KW-0808">Transferase</keyword>
<feature type="binding site" evidence="4">
    <location>
        <position position="117"/>
    </location>
    <ligand>
        <name>substrate</name>
    </ligand>
</feature>
<keyword evidence="6" id="KW-1185">Reference proteome</keyword>
<accession>A0AA38I615</accession>
<protein>
    <recommendedName>
        <fullName evidence="4">Molybdopterin synthase catalytic subunit</fullName>
        <ecNumber evidence="4">2.8.1.12</ecNumber>
    </recommendedName>
    <alternativeName>
        <fullName evidence="4">Molybdenum cofactor synthesis protein 2 large subunit</fullName>
    </alternativeName>
    <alternativeName>
        <fullName evidence="4">Molybdenum cofactor synthesis protein 2B</fullName>
        <shortName evidence="4">MOCS2B</shortName>
    </alternativeName>
</protein>
<keyword evidence="1 4" id="KW-0963">Cytoplasm</keyword>
<comment type="miscellaneous">
    <text evidence="4">This protein is produced by a bicistronic gene which also produces the large subunit (MOCS2A).</text>
</comment>
<feature type="binding site" evidence="4">
    <location>
        <begin position="101"/>
        <end position="102"/>
    </location>
    <ligand>
        <name>substrate</name>
    </ligand>
</feature>
<dbReference type="SUPFAM" id="SSF54690">
    <property type="entry name" value="Molybdopterin synthase subunit MoaE"/>
    <property type="match status" value="1"/>
</dbReference>
<comment type="pathway">
    <text evidence="4">Cofactor biosynthesis; molybdopterin biosynthesis.</text>
</comment>
<feature type="binding site" evidence="4">
    <location>
        <begin position="124"/>
        <end position="126"/>
    </location>
    <ligand>
        <name>substrate</name>
    </ligand>
</feature>
<evidence type="ECO:0000313" key="6">
    <source>
        <dbReference type="Proteomes" id="UP001168821"/>
    </source>
</evidence>
<proteinExistence type="inferred from homology"/>
<dbReference type="EMBL" id="JALNTZ010000006">
    <property type="protein sequence ID" value="KAJ3649576.1"/>
    <property type="molecule type" value="Genomic_DNA"/>
</dbReference>
<dbReference type="GO" id="GO:0030366">
    <property type="term" value="F:molybdopterin synthase activity"/>
    <property type="evidence" value="ECO:0007669"/>
    <property type="project" value="UniProtKB-UniRule"/>
</dbReference>
<dbReference type="Pfam" id="PF02391">
    <property type="entry name" value="MoaE"/>
    <property type="match status" value="1"/>
</dbReference>
<dbReference type="GO" id="GO:1990140">
    <property type="term" value="C:molybdopterin synthase complex"/>
    <property type="evidence" value="ECO:0007669"/>
    <property type="project" value="UniProtKB-UniRule"/>
</dbReference>